<feature type="signal peptide" evidence="3">
    <location>
        <begin position="1"/>
        <end position="28"/>
    </location>
</feature>
<name>A0A2R6R466_ACTCC</name>
<evidence type="ECO:0000256" key="3">
    <source>
        <dbReference type="SAM" id="SignalP"/>
    </source>
</evidence>
<gene>
    <name evidence="5" type="ORF">CEY00_Acc09849</name>
</gene>
<dbReference type="EMBL" id="NKQK01000009">
    <property type="protein sequence ID" value="PSS20809.1"/>
    <property type="molecule type" value="Genomic_DNA"/>
</dbReference>
<organism evidence="5 6">
    <name type="scientific">Actinidia chinensis var. chinensis</name>
    <name type="common">Chinese soft-hair kiwi</name>
    <dbReference type="NCBI Taxonomy" id="1590841"/>
    <lineage>
        <taxon>Eukaryota</taxon>
        <taxon>Viridiplantae</taxon>
        <taxon>Streptophyta</taxon>
        <taxon>Embryophyta</taxon>
        <taxon>Tracheophyta</taxon>
        <taxon>Spermatophyta</taxon>
        <taxon>Magnoliopsida</taxon>
        <taxon>eudicotyledons</taxon>
        <taxon>Gunneridae</taxon>
        <taxon>Pentapetalae</taxon>
        <taxon>asterids</taxon>
        <taxon>Ericales</taxon>
        <taxon>Actinidiaceae</taxon>
        <taxon>Actinidia</taxon>
    </lineage>
</organism>
<dbReference type="OMA" id="YFQGPNT"/>
<dbReference type="InterPro" id="IPR058316">
    <property type="entry name" value="DUF8003"/>
</dbReference>
<keyword evidence="2" id="KW-0472">Membrane</keyword>
<evidence type="ECO:0000313" key="5">
    <source>
        <dbReference type="EMBL" id="PSS20809.1"/>
    </source>
</evidence>
<protein>
    <submittedName>
        <fullName evidence="5">Protein diaphanous 1 like</fullName>
    </submittedName>
</protein>
<feature type="transmembrane region" description="Helical" evidence="2">
    <location>
        <begin position="1343"/>
        <end position="1366"/>
    </location>
</feature>
<dbReference type="OrthoDB" id="122018at2759"/>
<feature type="chain" id="PRO_5015324518" evidence="3">
    <location>
        <begin position="29"/>
        <end position="1434"/>
    </location>
</feature>
<dbReference type="STRING" id="1590841.A0A2R6R466"/>
<dbReference type="Gramene" id="PSS20809">
    <property type="protein sequence ID" value="PSS20809"/>
    <property type="gene ID" value="CEY00_Acc09849"/>
</dbReference>
<reference evidence="5 6" key="1">
    <citation type="submission" date="2017-07" db="EMBL/GenBank/DDBJ databases">
        <title>An improved, manually edited Actinidia chinensis var. chinensis (kiwifruit) genome highlights the challenges associated with draft genomes and gene prediction in plants.</title>
        <authorList>
            <person name="Pilkington S."/>
            <person name="Crowhurst R."/>
            <person name="Hilario E."/>
            <person name="Nardozza S."/>
            <person name="Fraser L."/>
            <person name="Peng Y."/>
            <person name="Gunaseelan K."/>
            <person name="Simpson R."/>
            <person name="Tahir J."/>
            <person name="Deroles S."/>
            <person name="Templeton K."/>
            <person name="Luo Z."/>
            <person name="Davy M."/>
            <person name="Cheng C."/>
            <person name="Mcneilage M."/>
            <person name="Scaglione D."/>
            <person name="Liu Y."/>
            <person name="Zhang Q."/>
            <person name="Datson P."/>
            <person name="De Silva N."/>
            <person name="Gardiner S."/>
            <person name="Bassett H."/>
            <person name="Chagne D."/>
            <person name="Mccallum J."/>
            <person name="Dzierzon H."/>
            <person name="Deng C."/>
            <person name="Wang Y.-Y."/>
            <person name="Barron N."/>
            <person name="Manako K."/>
            <person name="Bowen J."/>
            <person name="Foster T."/>
            <person name="Erridge Z."/>
            <person name="Tiffin H."/>
            <person name="Waite C."/>
            <person name="Davies K."/>
            <person name="Grierson E."/>
            <person name="Laing W."/>
            <person name="Kirk R."/>
            <person name="Chen X."/>
            <person name="Wood M."/>
            <person name="Montefiori M."/>
            <person name="Brummell D."/>
            <person name="Schwinn K."/>
            <person name="Catanach A."/>
            <person name="Fullerton C."/>
            <person name="Li D."/>
            <person name="Meiyalaghan S."/>
            <person name="Nieuwenhuizen N."/>
            <person name="Read N."/>
            <person name="Prakash R."/>
            <person name="Hunter D."/>
            <person name="Zhang H."/>
            <person name="Mckenzie M."/>
            <person name="Knabel M."/>
            <person name="Harris A."/>
            <person name="Allan A."/>
            <person name="Chen A."/>
            <person name="Janssen B."/>
            <person name="Plunkett B."/>
            <person name="Dwamena C."/>
            <person name="Voogd C."/>
            <person name="Leif D."/>
            <person name="Lafferty D."/>
            <person name="Souleyre E."/>
            <person name="Varkonyi-Gasic E."/>
            <person name="Gambi F."/>
            <person name="Hanley J."/>
            <person name="Yao J.-L."/>
            <person name="Cheung J."/>
            <person name="David K."/>
            <person name="Warren B."/>
            <person name="Marsh K."/>
            <person name="Snowden K."/>
            <person name="Lin-Wang K."/>
            <person name="Brian L."/>
            <person name="Martinez-Sanchez M."/>
            <person name="Wang M."/>
            <person name="Ileperuma N."/>
            <person name="Macnee N."/>
            <person name="Campin R."/>
            <person name="Mcatee P."/>
            <person name="Drummond R."/>
            <person name="Espley R."/>
            <person name="Ireland H."/>
            <person name="Wu R."/>
            <person name="Atkinson R."/>
            <person name="Karunairetnam S."/>
            <person name="Bulley S."/>
            <person name="Chunkath S."/>
            <person name="Hanley Z."/>
            <person name="Storey R."/>
            <person name="Thrimawithana A."/>
            <person name="Thomson S."/>
            <person name="David C."/>
            <person name="Testolin R."/>
        </authorList>
    </citation>
    <scope>NUCLEOTIDE SEQUENCE [LARGE SCALE GENOMIC DNA]</scope>
    <source>
        <strain evidence="6">cv. Red5</strain>
        <tissue evidence="5">Young leaf</tissue>
    </source>
</reference>
<proteinExistence type="predicted"/>
<sequence>MAPSSSHVFHILILLTLTSPNFLGFVSSSIDESPSDNDNDWFQYHGDYSPPSPPPPSPPPHPPSVSCEEDLKGVGSLDSVCELGYSLNFTEDVYIEGNGSLYILPGLKLGCLVEGCSILVNIRGDFMLGLNSEIIAGTVFVEALNATLLDGSVINVTALAGDPPEQTSGTPAGIQGAGGGHGGRGASCVVDNTKLPEDVWGGDAYSWSSLGEPWSYGSKGGTTNREEDYGGKGGGRIGFDVKSCFEVHGSLLADGGDGGIKGGGGSGGSIYIKSPKMSGNGNLSASGGNGFAGGGGGRVSVNVFSRHDDPKFLVHGGRSYGCLGNSGAAGTFYDAVPRRLIVSNNNMSTDTDTLLLEFPNQPLWTNVYIRNHAKATVPLLWSRVQVQGQLSLSCGAVLSFGLAHYALSEFELMAEELLMSDSVIKVYGALRMAVKIHLMWNSKIIIDGDGDAIVATSLLEASNLVVLREASVIHSNANLGVHGQGYLNLSGPGDVIEAQRLILSLFYSIKIGPGSVLRGPLENASSNYVTPRLYCELQDCPIELIHPPEDCNVNSSLSFTLEICRVEDIRVEGSIEGSVVHFHWVRAVVVPSSGAISASGLGCTGGVGKGRFLSNGLSGGGGHGGKGGSGYYNGSAIEGGDTYGNADLPCELGSGSGNDSLAGATSGGGIIVMGSLEHSLSSLSIHGSLRADGESFGENVRNQDGMISADIGPGGGSGGTILLFLHTLALGESSSISTVGGHGGPNSGGGGGGRIHFHWSDIPIGDEYLPIASVKGAIHIGGGIGRGQGYVGDNGTVTGKACPKGLYGIFCQECPVGTFKNVSGSARALCRDCPSHDLPHRAVYVSTRGGVADTPCPYKCISERYHMPHCYTALEELIYTFGGPWLFGFIFIILLVLLALVLSVARMKFVNADELPGVVPTRRGLQIDRSFPFLESLNEVLETSRTEESQTHVHRMYFMGPNTFSEPWHLAYSPPEEVKEIVYEDAFNTFVDEINALAAYQWWEGAVYSILSPLAYPLAWSWLQWRRKKNIQRLREFVRSEYDHACLRSCRSRALYEGLKVAATSDLMLAYVDFFLGGDEKRADLPPHLHQRFPMSLLFGGDGSYMAPFSLHSDNILTNLMSQSIPPTIWFRLVAGLNAQLRLVHRGHLRKSFRSIMSWLETHANPTLSAYSVHVDLACFQPTAFGYHQFGLIVHAVEDESVQPSVDRPDVSSLAEQQSRLLGAHWRKEVDLVTHKRTVGRILQAKNLQSLGEKKTLCYPLSFILRNTKPVGHQDLVGLVISILLLGDFSLVLLTLLQLYSISLLDLLLFLFILPLGILFPFPAGINALFSHGPRRPAGLARFYALWNIMSLINVIVAFVCGFVHYKTQSSPNKKHPNFQSWNFSMDESGWWLLPSGLVLCKLIQARLINYHVANLEIQDRTLYSNDPDMFWQS</sequence>
<evidence type="ECO:0000256" key="2">
    <source>
        <dbReference type="SAM" id="Phobius"/>
    </source>
</evidence>
<keyword evidence="2" id="KW-1133">Transmembrane helix</keyword>
<evidence type="ECO:0000259" key="4">
    <source>
        <dbReference type="Pfam" id="PF26010"/>
    </source>
</evidence>
<dbReference type="PANTHER" id="PTHR31513">
    <property type="entry name" value="EPHRIN TYPE-B RECEPTOR"/>
    <property type="match status" value="1"/>
</dbReference>
<keyword evidence="2" id="KW-0812">Transmembrane</keyword>
<keyword evidence="3" id="KW-0732">Signal</keyword>
<dbReference type="Proteomes" id="UP000241394">
    <property type="component" value="Chromosome LG9"/>
</dbReference>
<feature type="transmembrane region" description="Helical" evidence="2">
    <location>
        <begin position="1307"/>
        <end position="1331"/>
    </location>
</feature>
<dbReference type="InParanoid" id="A0A2R6R466"/>
<feature type="region of interest" description="Disordered" evidence="1">
    <location>
        <begin position="41"/>
        <end position="69"/>
    </location>
</feature>
<feature type="compositionally biased region" description="Pro residues" evidence="1">
    <location>
        <begin position="50"/>
        <end position="63"/>
    </location>
</feature>
<accession>A0A2R6R466</accession>
<dbReference type="PANTHER" id="PTHR31513:SF10">
    <property type="entry name" value="TYROSINE-PROTEIN KINASE EPHRIN TYPE A_B RECEPTOR-LIKE DOMAIN-CONTAINING PROTEIN"/>
    <property type="match status" value="1"/>
</dbReference>
<reference evidence="6" key="2">
    <citation type="journal article" date="2018" name="BMC Genomics">
        <title>A manually annotated Actinidia chinensis var. chinensis (kiwifruit) genome highlights the challenges associated with draft genomes and gene prediction in plants.</title>
        <authorList>
            <person name="Pilkington S.M."/>
            <person name="Crowhurst R."/>
            <person name="Hilario E."/>
            <person name="Nardozza S."/>
            <person name="Fraser L."/>
            <person name="Peng Y."/>
            <person name="Gunaseelan K."/>
            <person name="Simpson R."/>
            <person name="Tahir J."/>
            <person name="Deroles S.C."/>
            <person name="Templeton K."/>
            <person name="Luo Z."/>
            <person name="Davy M."/>
            <person name="Cheng C."/>
            <person name="McNeilage M."/>
            <person name="Scaglione D."/>
            <person name="Liu Y."/>
            <person name="Zhang Q."/>
            <person name="Datson P."/>
            <person name="De Silva N."/>
            <person name="Gardiner S.E."/>
            <person name="Bassett H."/>
            <person name="Chagne D."/>
            <person name="McCallum J."/>
            <person name="Dzierzon H."/>
            <person name="Deng C."/>
            <person name="Wang Y.Y."/>
            <person name="Barron L."/>
            <person name="Manako K."/>
            <person name="Bowen J."/>
            <person name="Foster T.M."/>
            <person name="Erridge Z.A."/>
            <person name="Tiffin H."/>
            <person name="Waite C.N."/>
            <person name="Davies K.M."/>
            <person name="Grierson E.P."/>
            <person name="Laing W.A."/>
            <person name="Kirk R."/>
            <person name="Chen X."/>
            <person name="Wood M."/>
            <person name="Montefiori M."/>
            <person name="Brummell D.A."/>
            <person name="Schwinn K.E."/>
            <person name="Catanach A."/>
            <person name="Fullerton C."/>
            <person name="Li D."/>
            <person name="Meiyalaghan S."/>
            <person name="Nieuwenhuizen N."/>
            <person name="Read N."/>
            <person name="Prakash R."/>
            <person name="Hunter D."/>
            <person name="Zhang H."/>
            <person name="McKenzie M."/>
            <person name="Knabel M."/>
            <person name="Harris A."/>
            <person name="Allan A.C."/>
            <person name="Gleave A."/>
            <person name="Chen A."/>
            <person name="Janssen B.J."/>
            <person name="Plunkett B."/>
            <person name="Ampomah-Dwamena C."/>
            <person name="Voogd C."/>
            <person name="Leif D."/>
            <person name="Lafferty D."/>
            <person name="Souleyre E.J.F."/>
            <person name="Varkonyi-Gasic E."/>
            <person name="Gambi F."/>
            <person name="Hanley J."/>
            <person name="Yao J.L."/>
            <person name="Cheung J."/>
            <person name="David K.M."/>
            <person name="Warren B."/>
            <person name="Marsh K."/>
            <person name="Snowden K.C."/>
            <person name="Lin-Wang K."/>
            <person name="Brian L."/>
            <person name="Martinez-Sanchez M."/>
            <person name="Wang M."/>
            <person name="Ileperuma N."/>
            <person name="Macnee N."/>
            <person name="Campin R."/>
            <person name="McAtee P."/>
            <person name="Drummond R.S.M."/>
            <person name="Espley R.V."/>
            <person name="Ireland H.S."/>
            <person name="Wu R."/>
            <person name="Atkinson R.G."/>
            <person name="Karunairetnam S."/>
            <person name="Bulley S."/>
            <person name="Chunkath S."/>
            <person name="Hanley Z."/>
            <person name="Storey R."/>
            <person name="Thrimawithana A.H."/>
            <person name="Thomson S."/>
            <person name="David C."/>
            <person name="Testolin R."/>
            <person name="Huang H."/>
            <person name="Hellens R.P."/>
            <person name="Schaffer R.J."/>
        </authorList>
    </citation>
    <scope>NUCLEOTIDE SEQUENCE [LARGE SCALE GENOMIC DNA]</scope>
    <source>
        <strain evidence="6">cv. Red5</strain>
    </source>
</reference>
<feature type="domain" description="DUF8003" evidence="4">
    <location>
        <begin position="797"/>
        <end position="871"/>
    </location>
</feature>
<keyword evidence="6" id="KW-1185">Reference proteome</keyword>
<evidence type="ECO:0000256" key="1">
    <source>
        <dbReference type="SAM" id="MobiDB-lite"/>
    </source>
</evidence>
<dbReference type="Pfam" id="PF26010">
    <property type="entry name" value="DUF8003"/>
    <property type="match status" value="1"/>
</dbReference>
<comment type="caution">
    <text evidence="5">The sequence shown here is derived from an EMBL/GenBank/DDBJ whole genome shotgun (WGS) entry which is preliminary data.</text>
</comment>
<evidence type="ECO:0000313" key="6">
    <source>
        <dbReference type="Proteomes" id="UP000241394"/>
    </source>
</evidence>
<feature type="transmembrane region" description="Helical" evidence="2">
    <location>
        <begin position="885"/>
        <end position="905"/>
    </location>
</feature>
<feature type="transmembrane region" description="Helical" evidence="2">
    <location>
        <begin position="1276"/>
        <end position="1301"/>
    </location>
</feature>